<dbReference type="Proteomes" id="UP000003844">
    <property type="component" value="Unassembled WGS sequence"/>
</dbReference>
<keyword evidence="2 6" id="KW-0812">Transmembrane</keyword>
<dbReference type="RefSeq" id="WP_006988763.1">
    <property type="nucleotide sequence ID" value="NZ_JH594606.1"/>
</dbReference>
<keyword evidence="8" id="KW-1185">Reference proteome</keyword>
<evidence type="ECO:0000313" key="8">
    <source>
        <dbReference type="Proteomes" id="UP000003844"/>
    </source>
</evidence>
<evidence type="ECO:0000256" key="3">
    <source>
        <dbReference type="ARBA" id="ARBA00022989"/>
    </source>
</evidence>
<name>H2BRW6_GILLR</name>
<dbReference type="InterPro" id="IPR006260">
    <property type="entry name" value="TonB/TolA_C"/>
</dbReference>
<evidence type="ECO:0000256" key="2">
    <source>
        <dbReference type="ARBA" id="ARBA00022692"/>
    </source>
</evidence>
<dbReference type="AlphaFoldDB" id="H2BRW6"/>
<feature type="compositionally biased region" description="Low complexity" evidence="5">
    <location>
        <begin position="104"/>
        <end position="116"/>
    </location>
</feature>
<dbReference type="OrthoDB" id="9786892at2"/>
<feature type="compositionally biased region" description="Polar residues" evidence="5">
    <location>
        <begin position="68"/>
        <end position="77"/>
    </location>
</feature>
<comment type="subcellular location">
    <subcellularLocation>
        <location evidence="1">Membrane</location>
        <topology evidence="1">Single-pass membrane protein</topology>
    </subcellularLocation>
</comment>
<evidence type="ECO:0000256" key="5">
    <source>
        <dbReference type="SAM" id="MobiDB-lite"/>
    </source>
</evidence>
<dbReference type="NCBIfam" id="TIGR01352">
    <property type="entry name" value="tonB_Cterm"/>
    <property type="match status" value="1"/>
</dbReference>
<dbReference type="EMBL" id="JH594606">
    <property type="protein sequence ID" value="EHQ02453.1"/>
    <property type="molecule type" value="Genomic_DNA"/>
</dbReference>
<evidence type="ECO:0000256" key="6">
    <source>
        <dbReference type="SAM" id="Phobius"/>
    </source>
</evidence>
<dbReference type="eggNOG" id="COG0810">
    <property type="taxonomic scope" value="Bacteria"/>
</dbReference>
<feature type="transmembrane region" description="Helical" evidence="6">
    <location>
        <begin position="9"/>
        <end position="27"/>
    </location>
</feature>
<reference evidence="8" key="1">
    <citation type="journal article" date="2012" name="Stand. Genomic Sci.">
        <title>Genome sequence of the Antarctic rhodopsins-containing flavobacterium Gillisia limnaea type strain (R-8282(T)).</title>
        <authorList>
            <person name="Riedel T."/>
            <person name="Held B."/>
            <person name="Nolan M."/>
            <person name="Lucas S."/>
            <person name="Lapidus A."/>
            <person name="Tice H."/>
            <person name="Del Rio T.G."/>
            <person name="Cheng J.F."/>
            <person name="Han C."/>
            <person name="Tapia R."/>
            <person name="Goodwin L.A."/>
            <person name="Pitluck S."/>
            <person name="Liolios K."/>
            <person name="Mavromatis K."/>
            <person name="Pagani I."/>
            <person name="Ivanova N."/>
            <person name="Mikhailova N."/>
            <person name="Pati A."/>
            <person name="Chen A."/>
            <person name="Palaniappan K."/>
            <person name="Land M."/>
            <person name="Rohde M."/>
            <person name="Tindall B.J."/>
            <person name="Detter J.C."/>
            <person name="Goker M."/>
            <person name="Bristow J."/>
            <person name="Eisen J.A."/>
            <person name="Markowitz V."/>
            <person name="Hugenholtz P."/>
            <person name="Kyrpides N.C."/>
            <person name="Klenk H.P."/>
            <person name="Woyke T."/>
        </authorList>
    </citation>
    <scope>NUCLEOTIDE SEQUENCE [LARGE SCALE GENOMIC DNA]</scope>
    <source>
        <strain evidence="8">DSM 15749 / LMG 21470 / R-8282</strain>
    </source>
</reference>
<keyword evidence="4 6" id="KW-0472">Membrane</keyword>
<evidence type="ECO:0000313" key="7">
    <source>
        <dbReference type="EMBL" id="EHQ02453.1"/>
    </source>
</evidence>
<dbReference type="GO" id="GO:0016020">
    <property type="term" value="C:membrane"/>
    <property type="evidence" value="ECO:0007669"/>
    <property type="project" value="UniProtKB-SubCell"/>
</dbReference>
<feature type="region of interest" description="Disordered" evidence="5">
    <location>
        <begin position="98"/>
        <end position="144"/>
    </location>
</feature>
<gene>
    <name evidence="7" type="ORF">Gilli_1811</name>
</gene>
<evidence type="ECO:0000256" key="1">
    <source>
        <dbReference type="ARBA" id="ARBA00004167"/>
    </source>
</evidence>
<dbReference type="STRING" id="865937.Gilli_1811"/>
<feature type="compositionally biased region" description="Basic and acidic residues" evidence="5">
    <location>
        <begin position="122"/>
        <end position="134"/>
    </location>
</feature>
<sequence length="237" mass="26371">MDFFDKHKALIITCLLYSIVLLALYNFSLSNNNKKARELLVDLESFQVEEPVEQEPEKEEIPQKTNRETAQTHQAFNENKEAREENLDRQLDEIFQKNSASQAESTPEESSGTSGSYNFQNQKKEVKKRSDGDRTTLATSTKSGGIDRSSISFSLLGRSAREIPNPVYTCDTPGKIVVNITVNAQGRVISTSINKGSSSTSNECLTEQALEYAVQAVFSSLVGRNSQPGTITYQFKP</sequence>
<proteinExistence type="predicted"/>
<evidence type="ECO:0000256" key="4">
    <source>
        <dbReference type="ARBA" id="ARBA00023136"/>
    </source>
</evidence>
<protein>
    <recommendedName>
        <fullName evidence="9">TonB family protein</fullName>
    </recommendedName>
</protein>
<evidence type="ECO:0008006" key="9">
    <source>
        <dbReference type="Google" id="ProtNLM"/>
    </source>
</evidence>
<feature type="region of interest" description="Disordered" evidence="5">
    <location>
        <begin position="49"/>
        <end position="84"/>
    </location>
</feature>
<keyword evidence="3 6" id="KW-1133">Transmembrane helix</keyword>
<accession>H2BRW6</accession>
<dbReference type="HOGENOM" id="CLU_098207_0_0_10"/>
<organism evidence="7 8">
    <name type="scientific">Gillisia limnaea (strain DSM 15749 / LMG 21470 / R-8282)</name>
    <dbReference type="NCBI Taxonomy" id="865937"/>
    <lineage>
        <taxon>Bacteria</taxon>
        <taxon>Pseudomonadati</taxon>
        <taxon>Bacteroidota</taxon>
        <taxon>Flavobacteriia</taxon>
        <taxon>Flavobacteriales</taxon>
        <taxon>Flavobacteriaceae</taxon>
        <taxon>Gillisia</taxon>
    </lineage>
</organism>